<organism evidence="2 3">
    <name type="scientific">Rouxiella chamberiensis</name>
    <dbReference type="NCBI Taxonomy" id="1513468"/>
    <lineage>
        <taxon>Bacteria</taxon>
        <taxon>Pseudomonadati</taxon>
        <taxon>Pseudomonadota</taxon>
        <taxon>Gammaproteobacteria</taxon>
        <taxon>Enterobacterales</taxon>
        <taxon>Yersiniaceae</taxon>
        <taxon>Rouxiella</taxon>
    </lineage>
</organism>
<dbReference type="Proteomes" id="UP001164712">
    <property type="component" value="Chromosome"/>
</dbReference>
<reference evidence="2" key="1">
    <citation type="submission" date="2022-12" db="EMBL/GenBank/DDBJ databases">
        <title>Complete genome sequence of an Australian strain of Rouxiella badensis DAR84756 and resolution of the R. badensis DSM100043 and R. chamberiensis DSM28324 genomes.</title>
        <authorList>
            <person name="Paul S."/>
            <person name="Anderson P.J."/>
            <person name="Maynard G."/>
            <person name="Dyall-Smith M."/>
            <person name="Kudinha T."/>
        </authorList>
    </citation>
    <scope>NUCLEOTIDE SEQUENCE</scope>
    <source>
        <strain evidence="2">DSM 28324</strain>
    </source>
</reference>
<evidence type="ECO:0000313" key="2">
    <source>
        <dbReference type="EMBL" id="WAT02787.1"/>
    </source>
</evidence>
<evidence type="ECO:0000256" key="1">
    <source>
        <dbReference type="SAM" id="Phobius"/>
    </source>
</evidence>
<accession>A0ABY7HV05</accession>
<feature type="transmembrane region" description="Helical" evidence="1">
    <location>
        <begin position="6"/>
        <end position="26"/>
    </location>
</feature>
<keyword evidence="1" id="KW-0472">Membrane</keyword>
<feature type="transmembrane region" description="Helical" evidence="1">
    <location>
        <begin position="38"/>
        <end position="59"/>
    </location>
</feature>
<keyword evidence="1" id="KW-1133">Transmembrane helix</keyword>
<keyword evidence="3" id="KW-1185">Reference proteome</keyword>
<dbReference type="InterPro" id="IPR016410">
    <property type="entry name" value="Phage_imm"/>
</dbReference>
<dbReference type="EMBL" id="CP114058">
    <property type="protein sequence ID" value="WAT02787.1"/>
    <property type="molecule type" value="Genomic_DNA"/>
</dbReference>
<protein>
    <submittedName>
        <fullName evidence="2">Superinfection immunity protein</fullName>
    </submittedName>
</protein>
<keyword evidence="1" id="KW-0812">Transmembrane</keyword>
<evidence type="ECO:0000313" key="3">
    <source>
        <dbReference type="Proteomes" id="UP001164712"/>
    </source>
</evidence>
<dbReference type="RefSeq" id="WP_045046582.1">
    <property type="nucleotide sequence ID" value="NZ_CP114058.1"/>
</dbReference>
<proteinExistence type="predicted"/>
<name>A0ABY7HV05_9GAMM</name>
<dbReference type="Pfam" id="PF14373">
    <property type="entry name" value="Imm_superinfect"/>
    <property type="match status" value="1"/>
</dbReference>
<gene>
    <name evidence="2" type="ORF">O1V66_09855</name>
</gene>
<sequence>MTTGQMLIPIAVILACAGYLLPFLIADHRKHAKLPAIFGLNLVFGWTLIGWIAALIWALSRTEILGNQQSEIRS</sequence>